<dbReference type="RefSeq" id="WP_002802602.1">
    <property type="nucleotide sequence ID" value="NZ_JAEUYQ010000064.1"/>
</dbReference>
<evidence type="ECO:0000313" key="3">
    <source>
        <dbReference type="Proteomes" id="UP000195877"/>
    </source>
</evidence>
<dbReference type="EC" id="3.1.-.-" evidence="1"/>
<evidence type="ECO:0000313" key="4">
    <source>
        <dbReference type="Proteomes" id="UP000195953"/>
    </source>
</evidence>
<reference evidence="2 4" key="2">
    <citation type="submission" date="2017-05" db="EMBL/GenBank/DDBJ databases">
        <authorList>
            <person name="Song R."/>
            <person name="Chenine A.L."/>
            <person name="Ruprecht R.M."/>
        </authorList>
    </citation>
    <scope>NUCLEOTIDE SEQUENCE [LARGE SCALE GENOMIC DNA]</scope>
    <source>
        <strain evidence="2">PD5205</strain>
    </source>
</reference>
<name>A0A1Y6H5Q2_9XANT</name>
<keyword evidence="1" id="KW-0255">Endonuclease</keyword>
<sequence length="188" mass="21038">MDHYVDLQLRPDPELAPHQLLSGLYVRLHRALVQQQRQDIGVSFPRHDARKPSLGAHLRLHGRQTALQMLMARPWLHGMLDHLAVSAILAAPADTQHRHVTRVQAKSSPSRLRRRAMRRHGIDAETAAQRIPDAAAEQLPLPFVVLGSRSTGQASFPLFIRHGPLLSEPTNGSFNSYGLSQEATVPWF</sequence>
<dbReference type="Proteomes" id="UP000195877">
    <property type="component" value="Chromosome 1"/>
</dbReference>
<proteinExistence type="predicted"/>
<dbReference type="InterPro" id="IPR042564">
    <property type="entry name" value="CRISPR-Cas6/Csy4_sf"/>
</dbReference>
<dbReference type="GO" id="GO:0016787">
    <property type="term" value="F:hydrolase activity"/>
    <property type="evidence" value="ECO:0007669"/>
    <property type="project" value="UniProtKB-KW"/>
</dbReference>
<organism evidence="2 4">
    <name type="scientific">Xanthomonas fragariae</name>
    <dbReference type="NCBI Taxonomy" id="48664"/>
    <lineage>
        <taxon>Bacteria</taxon>
        <taxon>Pseudomonadati</taxon>
        <taxon>Pseudomonadota</taxon>
        <taxon>Gammaproteobacteria</taxon>
        <taxon>Lysobacterales</taxon>
        <taxon>Lysobacteraceae</taxon>
        <taxon>Xanthomonas</taxon>
    </lineage>
</organism>
<keyword evidence="3" id="KW-1185">Reference proteome</keyword>
<dbReference type="EMBL" id="LT853882">
    <property type="protein sequence ID" value="SMQ97831.1"/>
    <property type="molecule type" value="Genomic_DNA"/>
</dbReference>
<dbReference type="eggNOG" id="ENOG5032RVU">
    <property type="taxonomic scope" value="Bacteria"/>
</dbReference>
<dbReference type="NCBIfam" id="TIGR02563">
    <property type="entry name" value="cas_Csy4"/>
    <property type="match status" value="1"/>
</dbReference>
<keyword evidence="1" id="KW-0378">Hydrolase</keyword>
<dbReference type="Pfam" id="PF09618">
    <property type="entry name" value="Cas_Csy4"/>
    <property type="match status" value="1"/>
</dbReference>
<protein>
    <submittedName>
        <fullName evidence="1">CRISPR-associated endonuclease Cas6/Csy4</fullName>
        <ecNumber evidence="1">3.1.-.-</ecNumber>
    </submittedName>
    <submittedName>
        <fullName evidence="2">Crispr-associated protein, Csy4 family</fullName>
    </submittedName>
</protein>
<reference evidence="1 3" key="1">
    <citation type="submission" date="2017-05" db="EMBL/GenBank/DDBJ databases">
        <authorList>
            <person name="Blom J."/>
        </authorList>
    </citation>
    <scope>NUCLEOTIDE SEQUENCE [LARGE SCALE GENOMIC DNA]</scope>
    <source>
        <strain evidence="1">PD885</strain>
    </source>
</reference>
<dbReference type="AlphaFoldDB" id="A0A1Y6H5Q2"/>
<dbReference type="KEGG" id="xfr:BER92_16675"/>
<dbReference type="Gene3D" id="3.30.70.2540">
    <property type="entry name" value="CRISPR-associated endoribonuclease Cas6/Csy4"/>
    <property type="match status" value="1"/>
</dbReference>
<dbReference type="STRING" id="48664.BER92_16675"/>
<evidence type="ECO:0000313" key="2">
    <source>
        <dbReference type="EMBL" id="SMR04703.1"/>
    </source>
</evidence>
<dbReference type="InterPro" id="IPR013396">
    <property type="entry name" value="CRISPR-assoc_prot_Csy4"/>
</dbReference>
<dbReference type="EMBL" id="LT853885">
    <property type="protein sequence ID" value="SMR04703.1"/>
    <property type="molecule type" value="Genomic_DNA"/>
</dbReference>
<accession>A0A1Y6H5Q2</accession>
<evidence type="ECO:0000313" key="1">
    <source>
        <dbReference type="EMBL" id="SMQ97831.1"/>
    </source>
</evidence>
<dbReference type="GO" id="GO:0004519">
    <property type="term" value="F:endonuclease activity"/>
    <property type="evidence" value="ECO:0007669"/>
    <property type="project" value="UniProtKB-KW"/>
</dbReference>
<keyword evidence="1" id="KW-0540">Nuclease</keyword>
<dbReference type="GO" id="GO:0043571">
    <property type="term" value="P:maintenance of CRISPR repeat elements"/>
    <property type="evidence" value="ECO:0007669"/>
    <property type="project" value="InterPro"/>
</dbReference>
<dbReference type="Proteomes" id="UP000195953">
    <property type="component" value="Chromosome 1"/>
</dbReference>
<dbReference type="OrthoDB" id="259831at2"/>
<dbReference type="CDD" id="cd09739">
    <property type="entry name" value="Cas6_I-F"/>
    <property type="match status" value="1"/>
</dbReference>
<gene>
    <name evidence="2" type="primary">csy_4</name>
    <name evidence="1" type="synonym">cas6f</name>
    <name evidence="2" type="ORF">PD5205_03427</name>
    <name evidence="1" type="ORF">PD885_00563</name>
</gene>